<protein>
    <recommendedName>
        <fullName evidence="7">STAS domain-containing protein</fullName>
    </recommendedName>
</protein>
<dbReference type="Gene3D" id="3.30.750.24">
    <property type="entry name" value="STAS domain"/>
    <property type="match status" value="1"/>
</dbReference>
<dbReference type="AlphaFoldDB" id="A0AA38TUJ7"/>
<keyword evidence="3 6" id="KW-0812">Transmembrane</keyword>
<evidence type="ECO:0000313" key="8">
    <source>
        <dbReference type="EMBL" id="KAJ9561235.1"/>
    </source>
</evidence>
<dbReference type="Proteomes" id="UP001172457">
    <property type="component" value="Chromosome 2"/>
</dbReference>
<feature type="domain" description="STAS" evidence="7">
    <location>
        <begin position="565"/>
        <end position="694"/>
    </location>
</feature>
<keyword evidence="9" id="KW-1185">Reference proteome</keyword>
<evidence type="ECO:0000259" key="7">
    <source>
        <dbReference type="PROSITE" id="PS50801"/>
    </source>
</evidence>
<evidence type="ECO:0000313" key="9">
    <source>
        <dbReference type="Proteomes" id="UP001172457"/>
    </source>
</evidence>
<evidence type="ECO:0000256" key="6">
    <source>
        <dbReference type="SAM" id="Phobius"/>
    </source>
</evidence>
<keyword evidence="2" id="KW-0813">Transport</keyword>
<comment type="subcellular location">
    <subcellularLocation>
        <location evidence="1">Membrane</location>
        <topology evidence="1">Multi-pass membrane protein</topology>
    </subcellularLocation>
</comment>
<evidence type="ECO:0000256" key="3">
    <source>
        <dbReference type="ARBA" id="ARBA00022692"/>
    </source>
</evidence>
<feature type="transmembrane region" description="Helical" evidence="6">
    <location>
        <begin position="514"/>
        <end position="537"/>
    </location>
</feature>
<dbReference type="PROSITE" id="PS01130">
    <property type="entry name" value="SLC26A"/>
    <property type="match status" value="1"/>
</dbReference>
<name>A0AA38TUJ7_9ASTR</name>
<evidence type="ECO:0000256" key="4">
    <source>
        <dbReference type="ARBA" id="ARBA00022989"/>
    </source>
</evidence>
<dbReference type="EMBL" id="JARYMX010000002">
    <property type="protein sequence ID" value="KAJ9561235.1"/>
    <property type="molecule type" value="Genomic_DNA"/>
</dbReference>
<dbReference type="InterPro" id="IPR002645">
    <property type="entry name" value="STAS_dom"/>
</dbReference>
<keyword evidence="5 6" id="KW-0472">Membrane</keyword>
<dbReference type="InterPro" id="IPR011547">
    <property type="entry name" value="SLC26A/SulP_dom"/>
</dbReference>
<dbReference type="PANTHER" id="PTHR11814">
    <property type="entry name" value="SULFATE TRANSPORTER"/>
    <property type="match status" value="1"/>
</dbReference>
<feature type="transmembrane region" description="Helical" evidence="6">
    <location>
        <begin position="455"/>
        <end position="473"/>
    </location>
</feature>
<dbReference type="InterPro" id="IPR018045">
    <property type="entry name" value="S04_transporter_CS"/>
</dbReference>
<dbReference type="SUPFAM" id="SSF52091">
    <property type="entry name" value="SpoIIaa-like"/>
    <property type="match status" value="1"/>
</dbReference>
<dbReference type="Pfam" id="PF01740">
    <property type="entry name" value="STAS"/>
    <property type="match status" value="1"/>
</dbReference>
<gene>
    <name evidence="8" type="ORF">OSB04_006395</name>
</gene>
<dbReference type="FunFam" id="3.30.750.24:FF:000002">
    <property type="entry name" value="Sulfate transporter 31"/>
    <property type="match status" value="1"/>
</dbReference>
<feature type="transmembrane region" description="Helical" evidence="6">
    <location>
        <begin position="480"/>
        <end position="502"/>
    </location>
</feature>
<feature type="transmembrane region" description="Helical" evidence="6">
    <location>
        <begin position="415"/>
        <end position="435"/>
    </location>
</feature>
<reference evidence="8" key="1">
    <citation type="submission" date="2023-03" db="EMBL/GenBank/DDBJ databases">
        <title>Chromosome-scale reference genome and RAD-based genetic map of yellow starthistle (Centaurea solstitialis) reveal putative structural variation and QTLs associated with invader traits.</title>
        <authorList>
            <person name="Reatini B."/>
            <person name="Cang F.A."/>
            <person name="Jiang Q."/>
            <person name="Mckibben M.T.W."/>
            <person name="Barker M.S."/>
            <person name="Rieseberg L.H."/>
            <person name="Dlugosch K.M."/>
        </authorList>
    </citation>
    <scope>NUCLEOTIDE SEQUENCE</scope>
    <source>
        <strain evidence="8">CAN-66</strain>
        <tissue evidence="8">Leaf</tissue>
    </source>
</reference>
<feature type="transmembrane region" description="Helical" evidence="6">
    <location>
        <begin position="323"/>
        <end position="344"/>
    </location>
</feature>
<dbReference type="GO" id="GO:0016020">
    <property type="term" value="C:membrane"/>
    <property type="evidence" value="ECO:0007669"/>
    <property type="project" value="UniProtKB-SubCell"/>
</dbReference>
<organism evidence="8 9">
    <name type="scientific">Centaurea solstitialis</name>
    <name type="common">yellow star-thistle</name>
    <dbReference type="NCBI Taxonomy" id="347529"/>
    <lineage>
        <taxon>Eukaryota</taxon>
        <taxon>Viridiplantae</taxon>
        <taxon>Streptophyta</taxon>
        <taxon>Embryophyta</taxon>
        <taxon>Tracheophyta</taxon>
        <taxon>Spermatophyta</taxon>
        <taxon>Magnoliopsida</taxon>
        <taxon>eudicotyledons</taxon>
        <taxon>Gunneridae</taxon>
        <taxon>Pentapetalae</taxon>
        <taxon>asterids</taxon>
        <taxon>campanulids</taxon>
        <taxon>Asterales</taxon>
        <taxon>Asteraceae</taxon>
        <taxon>Carduoideae</taxon>
        <taxon>Cardueae</taxon>
        <taxon>Centaureinae</taxon>
        <taxon>Centaurea</taxon>
    </lineage>
</organism>
<evidence type="ECO:0000256" key="2">
    <source>
        <dbReference type="ARBA" id="ARBA00022448"/>
    </source>
</evidence>
<dbReference type="InterPro" id="IPR001902">
    <property type="entry name" value="SLC26A/SulP_fam"/>
</dbReference>
<feature type="transmembrane region" description="Helical" evidence="6">
    <location>
        <begin position="188"/>
        <end position="208"/>
    </location>
</feature>
<evidence type="ECO:0000256" key="5">
    <source>
        <dbReference type="ARBA" id="ARBA00023136"/>
    </source>
</evidence>
<dbReference type="PROSITE" id="PS50801">
    <property type="entry name" value="STAS"/>
    <property type="match status" value="1"/>
</dbReference>
<feature type="transmembrane region" description="Helical" evidence="6">
    <location>
        <begin position="383"/>
        <end position="403"/>
    </location>
</feature>
<accession>A0AA38TUJ7</accession>
<dbReference type="InterPro" id="IPR036513">
    <property type="entry name" value="STAS_dom_sf"/>
</dbReference>
<dbReference type="Pfam" id="PF00916">
    <property type="entry name" value="Sulfate_transp"/>
    <property type="match status" value="1"/>
</dbReference>
<keyword evidence="4 6" id="KW-1133">Transmembrane helix</keyword>
<dbReference type="CDD" id="cd07042">
    <property type="entry name" value="STAS_SulP_like_sulfate_transporter"/>
    <property type="match status" value="1"/>
</dbReference>
<proteinExistence type="predicted"/>
<dbReference type="NCBIfam" id="TIGR00815">
    <property type="entry name" value="sulP"/>
    <property type="match status" value="1"/>
</dbReference>
<comment type="caution">
    <text evidence="8">The sequence shown here is derived from an EMBL/GenBank/DDBJ whole genome shotgun (WGS) entry which is preliminary data.</text>
</comment>
<evidence type="ECO:0000256" key="1">
    <source>
        <dbReference type="ARBA" id="ARBA00004141"/>
    </source>
</evidence>
<feature type="transmembrane region" description="Helical" evidence="6">
    <location>
        <begin position="214"/>
        <end position="233"/>
    </location>
</feature>
<dbReference type="GO" id="GO:0008271">
    <property type="term" value="F:secondary active sulfate transmembrane transporter activity"/>
    <property type="evidence" value="ECO:0007669"/>
    <property type="project" value="InterPro"/>
</dbReference>
<sequence length="701" mass="77065">MGDNNLPTTMSGRIAADVEMTDTDTTNATSTRFQADSLPYVHKVGKPPKQDLLKEIKTALKETFLSDDPLKPFKDQPRKRKLVLGFQTLFPILEWGRDYSLAKFKGDLIAGCTIACLCIPQDIGYAKLANMAPQYGLYSSFVPPLIYAFMGSSRDIAIGPVAVVSLLLGSMLQNEIDPVTHRNEYERLAFTATFFAGITQATLGFFRLGFLIDFLSHAAIVGFMGGAAVTITLQQLKGLFGIKKFTKKTDIISVMRSVISAAHHGVMELANLTNRSCILDFPYGGKVHCKTIFPFLSSAIQILELKFTFSTFQHDQGKKNKKLFWVPAIAPLISVIVATFFVFITRADRDGVQIVNHIHEGINPSSVDRIFFNGTYLAKGFKIGVVAGLIALTEAVAIGRTFASLKDYQLDGNKEMVALGTMNIIGSMTSCYVATGSFSRSAVNYMAGCNTAVSNIVMSTIVMLTLLVITPLFKYTPNAILASIIISAVLGLIDFDAVVLLWKIDKFDFLACMGAFFGVVFASVEIGLLIAVGISFAKILLQVTRPRTALLGKIPRTSVYRNVDQYPAATRVPGVLIIRVDSAIYFSNSNYIKERLANPPLCRILRWLVDEEEQFKNQPKVEYLIVDMSPVTDIDTSGIHALEELHNSLQKRQIQLILTNPGQTVLDKLHASHCAELIGEDKIFLTVADAVLTFAPKMEQA</sequence>